<evidence type="ECO:0000259" key="3">
    <source>
        <dbReference type="PROSITE" id="PS51717"/>
    </source>
</evidence>
<name>A0A8B6C176_MYTGA</name>
<dbReference type="PANTHER" id="PTHR14819:SF25">
    <property type="entry name" value="CHROMOSOME UNDETERMINED SCAFFOLD_52, WHOLE GENOME SHOTGUN SEQUENCE"/>
    <property type="match status" value="1"/>
</dbReference>
<evidence type="ECO:0000256" key="1">
    <source>
        <dbReference type="ARBA" id="ARBA00006828"/>
    </source>
</evidence>
<dbReference type="Gene3D" id="3.40.50.300">
    <property type="entry name" value="P-loop containing nucleotide triphosphate hydrolases"/>
    <property type="match status" value="1"/>
</dbReference>
<feature type="domain" description="VLIG-type G" evidence="3">
    <location>
        <begin position="1261"/>
        <end position="1501"/>
    </location>
</feature>
<dbReference type="Pfam" id="PF25683">
    <property type="entry name" value="URGCP_GTPase"/>
    <property type="match status" value="1"/>
</dbReference>
<comment type="similarity">
    <text evidence="1">Belongs to the TRAFAC class dynamin-like GTPase superfamily. Very large inducible GTPase (VLIG) family.</text>
</comment>
<gene>
    <name evidence="4" type="ORF">MGAL_10B070459</name>
</gene>
<protein>
    <recommendedName>
        <fullName evidence="3">VLIG-type G domain-containing protein</fullName>
    </recommendedName>
</protein>
<proteinExistence type="inferred from homology"/>
<reference evidence="4" key="1">
    <citation type="submission" date="2018-11" db="EMBL/GenBank/DDBJ databases">
        <authorList>
            <person name="Alioto T."/>
            <person name="Alioto T."/>
        </authorList>
    </citation>
    <scope>NUCLEOTIDE SEQUENCE</scope>
</reference>
<dbReference type="GO" id="GO:0005525">
    <property type="term" value="F:GTP binding"/>
    <property type="evidence" value="ECO:0007669"/>
    <property type="project" value="InterPro"/>
</dbReference>
<dbReference type="EMBL" id="UYJE01000981">
    <property type="protein sequence ID" value="VDH98195.1"/>
    <property type="molecule type" value="Genomic_DNA"/>
</dbReference>
<dbReference type="InterPro" id="IPR030383">
    <property type="entry name" value="G_VLIG_dom"/>
</dbReference>
<dbReference type="PANTHER" id="PTHR14819">
    <property type="entry name" value="GTP-BINDING"/>
    <property type="match status" value="1"/>
</dbReference>
<accession>A0A8B6C176</accession>
<dbReference type="PROSITE" id="PS51717">
    <property type="entry name" value="G_VLIG"/>
    <property type="match status" value="1"/>
</dbReference>
<dbReference type="InterPro" id="IPR052986">
    <property type="entry name" value="VLIG_GTPase"/>
</dbReference>
<comment type="caution">
    <text evidence="4">The sequence shown here is derived from an EMBL/GenBank/DDBJ whole genome shotgun (WGS) entry which is preliminary data.</text>
</comment>
<dbReference type="InterPro" id="IPR027417">
    <property type="entry name" value="P-loop_NTPase"/>
</dbReference>
<evidence type="ECO:0000313" key="5">
    <source>
        <dbReference type="Proteomes" id="UP000596742"/>
    </source>
</evidence>
<dbReference type="Proteomes" id="UP000596742">
    <property type="component" value="Unassembled WGS sequence"/>
</dbReference>
<dbReference type="OrthoDB" id="6141954at2759"/>
<organism evidence="4 5">
    <name type="scientific">Mytilus galloprovincialis</name>
    <name type="common">Mediterranean mussel</name>
    <dbReference type="NCBI Taxonomy" id="29158"/>
    <lineage>
        <taxon>Eukaryota</taxon>
        <taxon>Metazoa</taxon>
        <taxon>Spiralia</taxon>
        <taxon>Lophotrochozoa</taxon>
        <taxon>Mollusca</taxon>
        <taxon>Bivalvia</taxon>
        <taxon>Autobranchia</taxon>
        <taxon>Pteriomorphia</taxon>
        <taxon>Mytilida</taxon>
        <taxon>Mytiloidea</taxon>
        <taxon>Mytilidae</taxon>
        <taxon>Mytilinae</taxon>
        <taxon>Mytilus</taxon>
    </lineage>
</organism>
<evidence type="ECO:0000256" key="2">
    <source>
        <dbReference type="SAM" id="MobiDB-lite"/>
    </source>
</evidence>
<evidence type="ECO:0000313" key="4">
    <source>
        <dbReference type="EMBL" id="VDH98195.1"/>
    </source>
</evidence>
<sequence>MDSKAARSDDSQQINNAGVKEAVDLVSPKTKYQTSNVLRQHLDETSVLKNASAGTAVRGILINHSNIENMNTVIDIVGEICMKGSEMNYWENDLEFSTKQKHNEYHKSIESFAVHGRYSLKAASFLGLGISGSYMKDKDEKSTLHEEQVFHSRVHCAFVPVKACELKLKNFVFVPDALKRLKDIETLSIEKKDFDTIHSSIVKFFKHYGSHVNIGVLHFGGIYEWTAKYESEHKTNETFSANILNRVLEAYVSGGKSFLNKYVGGTCSGDVIMKETHFSGNYDQSELSKVVCGVSIYGGPPDALTFNEWITRLQSENSTWNIIDKNELIEIWEILSNHCTDLDDNSILFQLMKASFYIEFELDSKIRDIPQSTFPRILDTFQQIIESVCENPRYSDYFNGMMNLQLVQDVFSHMIFITRTSTDEYFVSKVKTSLKTIVEYMTHLDNSVKKSIVSWIGDSSSTQTYNSGILTGEYIHDVEGLYSVLKDKFLPFFNRQTRRDDKALNELVKKEFTSVCLWLLLSLQKANVFHYALFLSQLQIFNFDVNNHLFPDFDVLNGLIDLINDLESCIEVYRVPLSHSVNDQAVVVSGIILNMEKYNVSNKEVVFDQCLHLVRPMLHAKIVEALNLCTDSLPYKWSNMKHKIALLTKPDDYLPYVVPFSDQTCHEHIDRTEFDFQLTESATQMLEKLGLLKYFPNKIDFIDAISLPSQTSNQLNVHSFPKMVLNDIMMVNRQARDYNLWNNLKIFKKANKPKDDNITDSDDEDDGNEVMEKINPLDILVAIFYCSSFTLQHVIADRLFSCCIAIPFVFPPDADSNLILLNSTLRAIVINLKSKGLMYQNTAFDIPGHVLSFIRLGRPEFSKSYMINKFLASGNCQIFFNQDCPLGDSQRKLSNGLIEFSLFPEPKTSSMFALNLRGDGLEFETSVRMLSGISSVVVVCLKAEHLKHAYTLERLNVIIDCAKAVVLVLDGSKLNLKDIKNLRKNYNQMLPSEYGNKTSSFSLREENKQVDFSTKKDLFHKIISKHLKDQPPSKMADRIKDKIRVDEDCFDLKEKGNASSVLLHFPHRLIDFKRTVLPLQTTFLPDVCANYKKLHNSCNIIGLKQNDIFQDLLLLREKQLQIMGSMHPFMTTFISVLLLYKDRSEQMNKFVVWVKFYMDDKCRDDIQDVLSDECQPDNRLNVSAIGFEHLMREVAQIFESCSALKSQCESNTWTRVSKFPVIAAQLLLKGQPIEIMDGDIEYVPLEWIQAIFKELGDKLSDKKCLVLSIIGIQSTGKSTLLNTMFGLTFPVSAGRCTKGVSMRVVPVSRNDFQYILVLDTEGLRAATKGNDMKKFDNEIATFVIGLADINIVNIQGEGTSEIQEIMSMAICSLLRLKLGNQNINIHQRCLFVHQNVNDANAYEMTERERNMLISKLDSMTSAAAELIHNYEIKKLSDVINFNPHENIFHIPDLWSKVGDIKYRSSGYSESVAELKGKIMKLASFERYLPFSNLILRIQDIWTGILGDSFVFDFSNSLSMKAYDEMITQFLELKWNLHRIGENELNQAENVLIAVNNNHTEFAENMKSDLLNAMKVDKTKHMNTLNEFINNSHLKHLMTHWRSIIISKLETEQEKIIWTLEKDYEKMVERVKLERERSIRQSEYEEDLLKLVRNLNEDERKNEYDLERRFDEHWTLWSHKIIPRLHTSLQSLKEKVHQLVNESCDDKIKSYVREYMSQPDDKRIQNKGILLDSLTIADIDMSVLNVKRHRTFLIFKRNVNDMDCKQDALIIINKIFSEIDAYLRKSVKFVSQFETRLALMPFSIISSNINTFQSDTCTLTPKFHAMLLSHVAKYLINYFTRVHTKEEEKQRKFRNQQQDLMYQFVFINAAENNIAANYFLKALAAGMIEHVSTKIPGKIADFIIKEFSHSKKEVIRAILLDLAEKDQFHLFKMYIDEPREFANLWITHHTNSEIFAIIEGTQLTLYSKIAKDILAELATLLKTGIKNAAKSFSKSLPTNNPSWIITFSEEMMRGGIFPLKPENIQFIQRQVTDFELFSDALLKQFDGVEHDVFKVFLETTVMNVEWKECPYTKIIAELWGCDAKCPFCSETCIHSDINHLELGKKHKCLMHRPQGIGDMKVTKTRYLIFKREVLEVENCNYLIGTSKTYEKPGLSGQYRFSNFRNDYIDWEIQSVSNNRPEYWMWFFCEYGHDLEMVNGGIKLPTIPENRKIRKEIAIESLGFDGTY</sequence>
<dbReference type="InterPro" id="IPR057365">
    <property type="entry name" value="URGCP"/>
</dbReference>
<dbReference type="Pfam" id="PF25496">
    <property type="entry name" value="URGCP"/>
    <property type="match status" value="1"/>
</dbReference>
<dbReference type="SUPFAM" id="SSF52540">
    <property type="entry name" value="P-loop containing nucleoside triphosphate hydrolases"/>
    <property type="match status" value="1"/>
</dbReference>
<feature type="region of interest" description="Disordered" evidence="2">
    <location>
        <begin position="1"/>
        <end position="20"/>
    </location>
</feature>
<feature type="compositionally biased region" description="Basic and acidic residues" evidence="2">
    <location>
        <begin position="1"/>
        <end position="10"/>
    </location>
</feature>
<keyword evidence="5" id="KW-1185">Reference proteome</keyword>